<sequence length="631" mass="69319">MTVFDSGDTVSAAVFNQVVKWINLRPAVEYAETVIAAHRGHGGRKPGPITYSLHGVLVAAACLIGEGRTPSLKRIHRVLLVGFTDDQRTKVGIDATTDVVSQLGSSKKERENEYKRFYGWLDRCLRWFDPHFDIPARKITNGEFRRLMAARTEADREAAAAAFDAAHTFVNLIVAGSVRETNPAGYVGDLVADETIYDVAAIRYGDGMRDDLRRSAVPMAAFYRRKDGTVKTGPSAGASRDKMALGIGVTVASRVGAPGSIRCVPPAAVAVSFGPPTSGSVAAVEECIKHASANGLIPKLKQVSANTLGPEQDACDGLIPAPKQDRADGKDAEQEARDRRSRKRAPYFTADMGYNAHRGWADLMYRCGYHPIGRYPEHWNVVSHLEPTRAGDISPGPIQAHGALYCPAALELATPRLARRSSDIRADGGNDRHDERLSRLLPMLMGTNSTLRKAAANPGRPKKDEKRTQVYKIDLVCPAVHGRVRCPLKPDSMITATSDAPTLAPTWDADAKKCCAKSHVSVTLTDRQFAQMQPGLPPGSWEHTFLYEAYRSLTERVFSMLKSPHMSNTQAMNWGPRRDPMMMINISLCIAVTNVHLQWYGAEKVIDSVEERFRQLDKELGRRATRVPART</sequence>
<dbReference type="KEGG" id="mph:MLP_51900"/>
<dbReference type="eggNOG" id="ENOG5033QWQ">
    <property type="taxonomic scope" value="Bacteria"/>
</dbReference>
<protein>
    <submittedName>
        <fullName evidence="2">Uncharacterized protein</fullName>
    </submittedName>
</protein>
<dbReference type="AlphaFoldDB" id="F5XIG6"/>
<evidence type="ECO:0000313" key="2">
    <source>
        <dbReference type="EMBL" id="BAK38204.1"/>
    </source>
</evidence>
<reference evidence="2 3" key="1">
    <citation type="submission" date="2011-05" db="EMBL/GenBank/DDBJ databases">
        <title>Whole genome sequence of Microlunatus phosphovorus NM-1.</title>
        <authorList>
            <person name="Hosoyama A."/>
            <person name="Sasaki K."/>
            <person name="Harada T."/>
            <person name="Igarashi R."/>
            <person name="Kawakoshi A."/>
            <person name="Sasagawa M."/>
            <person name="Fukada J."/>
            <person name="Nakamura S."/>
            <person name="Katano Y."/>
            <person name="Hanada S."/>
            <person name="Kamagata Y."/>
            <person name="Nakamura N."/>
            <person name="Yamazaki S."/>
            <person name="Fujita N."/>
        </authorList>
    </citation>
    <scope>NUCLEOTIDE SEQUENCE [LARGE SCALE GENOMIC DNA]</scope>
    <source>
        <strain evidence="3">ATCC 700054 / DSM 10555 / JCM 9379 / NBRC 101784 / NCIMB 13414 / VKM Ac-1990 / NM-1</strain>
    </source>
</reference>
<evidence type="ECO:0000313" key="3">
    <source>
        <dbReference type="Proteomes" id="UP000007947"/>
    </source>
</evidence>
<accession>F5XIG6</accession>
<dbReference type="EMBL" id="AP012204">
    <property type="protein sequence ID" value="BAK38204.1"/>
    <property type="molecule type" value="Genomic_DNA"/>
</dbReference>
<dbReference type="STRING" id="1032480.MLP_51900"/>
<proteinExistence type="predicted"/>
<evidence type="ECO:0000256" key="1">
    <source>
        <dbReference type="SAM" id="MobiDB-lite"/>
    </source>
</evidence>
<organism evidence="2 3">
    <name type="scientific">Microlunatus phosphovorus (strain ATCC 700054 / DSM 10555 / JCM 9379 / NBRC 101784 / NCIMB 13414 / VKM Ac-1990 / NM-1)</name>
    <dbReference type="NCBI Taxonomy" id="1032480"/>
    <lineage>
        <taxon>Bacteria</taxon>
        <taxon>Bacillati</taxon>
        <taxon>Actinomycetota</taxon>
        <taxon>Actinomycetes</taxon>
        <taxon>Propionibacteriales</taxon>
        <taxon>Propionibacteriaceae</taxon>
        <taxon>Microlunatus</taxon>
    </lineage>
</organism>
<keyword evidence="3" id="KW-1185">Reference proteome</keyword>
<feature type="region of interest" description="Disordered" evidence="1">
    <location>
        <begin position="311"/>
        <end position="344"/>
    </location>
</feature>
<dbReference type="OrthoDB" id="4587515at2"/>
<dbReference type="Proteomes" id="UP000007947">
    <property type="component" value="Chromosome"/>
</dbReference>
<name>F5XIG6_MICPN</name>
<feature type="compositionally biased region" description="Basic and acidic residues" evidence="1">
    <location>
        <begin position="323"/>
        <end position="338"/>
    </location>
</feature>
<gene>
    <name evidence="2" type="ordered locus">MLP_51900</name>
</gene>
<dbReference type="HOGENOM" id="CLU_033890_0_0_11"/>
<dbReference type="RefSeq" id="WP_013866018.1">
    <property type="nucleotide sequence ID" value="NC_015635.1"/>
</dbReference>